<dbReference type="EMBL" id="GHES01020372">
    <property type="protein sequence ID" value="MPA50931.1"/>
    <property type="molecule type" value="Transcribed_RNA"/>
</dbReference>
<proteinExistence type="predicted"/>
<dbReference type="CDD" id="cd06222">
    <property type="entry name" value="RNase_H_like"/>
    <property type="match status" value="1"/>
</dbReference>
<dbReference type="GO" id="GO:0004523">
    <property type="term" value="F:RNA-DNA hybrid ribonuclease activity"/>
    <property type="evidence" value="ECO:0007669"/>
    <property type="project" value="InterPro"/>
</dbReference>
<accession>A0A5B7A5M0</accession>
<evidence type="ECO:0000313" key="2">
    <source>
        <dbReference type="EMBL" id="MPA50931.1"/>
    </source>
</evidence>
<gene>
    <name evidence="2" type="ORF">Din_020372</name>
</gene>
<organism evidence="2">
    <name type="scientific">Davidia involucrata</name>
    <name type="common">Dove tree</name>
    <dbReference type="NCBI Taxonomy" id="16924"/>
    <lineage>
        <taxon>Eukaryota</taxon>
        <taxon>Viridiplantae</taxon>
        <taxon>Streptophyta</taxon>
        <taxon>Embryophyta</taxon>
        <taxon>Tracheophyta</taxon>
        <taxon>Spermatophyta</taxon>
        <taxon>Magnoliopsida</taxon>
        <taxon>eudicotyledons</taxon>
        <taxon>Gunneridae</taxon>
        <taxon>Pentapetalae</taxon>
        <taxon>asterids</taxon>
        <taxon>Cornales</taxon>
        <taxon>Nyssaceae</taxon>
        <taxon>Davidia</taxon>
    </lineage>
</organism>
<name>A0A5B7A5M0_DAVIN</name>
<protein>
    <recommendedName>
        <fullName evidence="1">RNase H type-1 domain-containing protein</fullName>
    </recommendedName>
</protein>
<dbReference type="Pfam" id="PF13456">
    <property type="entry name" value="RVT_3"/>
    <property type="match status" value="1"/>
</dbReference>
<dbReference type="InterPro" id="IPR002156">
    <property type="entry name" value="RNaseH_domain"/>
</dbReference>
<dbReference type="GO" id="GO:0003676">
    <property type="term" value="F:nucleic acid binding"/>
    <property type="evidence" value="ECO:0007669"/>
    <property type="project" value="InterPro"/>
</dbReference>
<sequence>MRPRPAQVFTTLLKQYRASTLHGIPQGIDDLLLNYEKYHSSHLHTIVQEHPKDVKQIFKSPKVFMELYMRTPIVERAHLFESMRLNGVTIKDDLEPETVDWEADRTFPFRVLPRVGGGGADKSVPRYLPFAFCNLWDMLQGNASWIDPSCNGGGFVARDFRGEVLGFEFFPLSESTPRLADFGMLEKGVDWLVLHGYKLVNLGLDNETIVSVLRGQGRISVDVVQYNRICLLFDSLLRLDNFNFTHTPREMNQVANHLAFLGRLVAEGQHVEGKHMHKFAQLVEDDFQGKPGYKWT</sequence>
<evidence type="ECO:0000259" key="1">
    <source>
        <dbReference type="Pfam" id="PF13456"/>
    </source>
</evidence>
<feature type="domain" description="RNase H type-1" evidence="1">
    <location>
        <begin position="152"/>
        <end position="259"/>
    </location>
</feature>
<dbReference type="InterPro" id="IPR044730">
    <property type="entry name" value="RNase_H-like_dom_plant"/>
</dbReference>
<reference evidence="2" key="1">
    <citation type="submission" date="2019-08" db="EMBL/GenBank/DDBJ databases">
        <title>Reference gene set and small RNA set construction with multiple tissues from Davidia involucrata Baill.</title>
        <authorList>
            <person name="Yang H."/>
            <person name="Zhou C."/>
            <person name="Li G."/>
            <person name="Wang J."/>
            <person name="Gao P."/>
            <person name="Wang M."/>
            <person name="Wang R."/>
            <person name="Zhao Y."/>
        </authorList>
    </citation>
    <scope>NUCLEOTIDE SEQUENCE</scope>
    <source>
        <tissue evidence="2">Mixed with DoveR01_LX</tissue>
    </source>
</reference>
<dbReference type="AlphaFoldDB" id="A0A5B7A5M0"/>